<keyword evidence="2" id="KW-1185">Reference proteome</keyword>
<dbReference type="AlphaFoldDB" id="A0A2K2U275"/>
<gene>
    <name evidence="1" type="ORF">C2L80_12340</name>
</gene>
<comment type="caution">
    <text evidence="1">The sequence shown here is derived from an EMBL/GenBank/DDBJ whole genome shotgun (WGS) entry which is preliminary data.</text>
</comment>
<name>A0A2K2U275_9ACTN</name>
<proteinExistence type="predicted"/>
<evidence type="ECO:0000313" key="2">
    <source>
        <dbReference type="Proteomes" id="UP000236488"/>
    </source>
</evidence>
<protein>
    <submittedName>
        <fullName evidence="1">Uncharacterized protein</fullName>
    </submittedName>
</protein>
<organism evidence="1 2">
    <name type="scientific">Rubneribacter badeniensis</name>
    <dbReference type="NCBI Taxonomy" id="2070688"/>
    <lineage>
        <taxon>Bacteria</taxon>
        <taxon>Bacillati</taxon>
        <taxon>Actinomycetota</taxon>
        <taxon>Coriobacteriia</taxon>
        <taxon>Eggerthellales</taxon>
        <taxon>Eggerthellaceae</taxon>
        <taxon>Rubneribacter</taxon>
    </lineage>
</organism>
<reference evidence="1 2" key="1">
    <citation type="journal article" date="2018" name="Int. J. Syst. Evol. Microbiol.">
        <title>Rubneribacter badeniensis gen. nov., sp. nov. and Enteroscipio rubneri gen. nov., sp. nov., new members of the Eggerthellaceae isolated from human faeces.</title>
        <authorList>
            <person name="Danylec N."/>
            <person name="Gobl A."/>
            <person name="Stoll D.A."/>
            <person name="Hetzer B."/>
            <person name="Kulling S.E."/>
            <person name="Huch M."/>
        </authorList>
    </citation>
    <scope>NUCLEOTIDE SEQUENCE [LARGE SCALE GENOMIC DNA]</scope>
    <source>
        <strain evidence="1 2">ResAG-85</strain>
    </source>
</reference>
<sequence>MFIALLNVRLKFSGFGDAFLYRCRKGFVFLVNWLEYYGGHFIKKITYKLFRIKEAPFGGSLF</sequence>
<dbReference type="EMBL" id="PPEL01000108">
    <property type="protein sequence ID" value="PNV64364.1"/>
    <property type="molecule type" value="Genomic_DNA"/>
</dbReference>
<evidence type="ECO:0000313" key="1">
    <source>
        <dbReference type="EMBL" id="PNV64364.1"/>
    </source>
</evidence>
<dbReference type="Proteomes" id="UP000236488">
    <property type="component" value="Unassembled WGS sequence"/>
</dbReference>
<accession>A0A2K2U275</accession>